<accession>A9US20</accession>
<dbReference type="GeneID" id="5888288"/>
<evidence type="ECO:0000256" key="2">
    <source>
        <dbReference type="ARBA" id="ARBA00022692"/>
    </source>
</evidence>
<feature type="transmembrane region" description="Helical" evidence="5">
    <location>
        <begin position="315"/>
        <end position="339"/>
    </location>
</feature>
<dbReference type="Pfam" id="PF00892">
    <property type="entry name" value="EamA"/>
    <property type="match status" value="1"/>
</dbReference>
<feature type="transmembrane region" description="Helical" evidence="5">
    <location>
        <begin position="49"/>
        <end position="70"/>
    </location>
</feature>
<dbReference type="Proteomes" id="UP000001357">
    <property type="component" value="Unassembled WGS sequence"/>
</dbReference>
<keyword evidence="4 5" id="KW-0472">Membrane</keyword>
<dbReference type="InterPro" id="IPR037185">
    <property type="entry name" value="EmrE-like"/>
</dbReference>
<dbReference type="FunCoup" id="A9US20">
    <property type="interactions" value="1206"/>
</dbReference>
<evidence type="ECO:0000256" key="5">
    <source>
        <dbReference type="SAM" id="Phobius"/>
    </source>
</evidence>
<keyword evidence="2 5" id="KW-0812">Transmembrane</keyword>
<reference evidence="7 8" key="1">
    <citation type="journal article" date="2008" name="Nature">
        <title>The genome of the choanoflagellate Monosiga brevicollis and the origin of metazoans.</title>
        <authorList>
            <consortium name="JGI Sequencing"/>
            <person name="King N."/>
            <person name="Westbrook M.J."/>
            <person name="Young S.L."/>
            <person name="Kuo A."/>
            <person name="Abedin M."/>
            <person name="Chapman J."/>
            <person name="Fairclough S."/>
            <person name="Hellsten U."/>
            <person name="Isogai Y."/>
            <person name="Letunic I."/>
            <person name="Marr M."/>
            <person name="Pincus D."/>
            <person name="Putnam N."/>
            <person name="Rokas A."/>
            <person name="Wright K.J."/>
            <person name="Zuzow R."/>
            <person name="Dirks W."/>
            <person name="Good M."/>
            <person name="Goodstein D."/>
            <person name="Lemons D."/>
            <person name="Li W."/>
            <person name="Lyons J.B."/>
            <person name="Morris A."/>
            <person name="Nichols S."/>
            <person name="Richter D.J."/>
            <person name="Salamov A."/>
            <person name="Bork P."/>
            <person name="Lim W.A."/>
            <person name="Manning G."/>
            <person name="Miller W.T."/>
            <person name="McGinnis W."/>
            <person name="Shapiro H."/>
            <person name="Tjian R."/>
            <person name="Grigoriev I.V."/>
            <person name="Rokhsar D."/>
        </authorList>
    </citation>
    <scope>NUCLEOTIDE SEQUENCE [LARGE SCALE GENOMIC DNA]</scope>
    <source>
        <strain evidence="8">MX1 / ATCC 50154</strain>
    </source>
</reference>
<dbReference type="RefSeq" id="XP_001743312.1">
    <property type="nucleotide sequence ID" value="XM_001743260.1"/>
</dbReference>
<dbReference type="InterPro" id="IPR000620">
    <property type="entry name" value="EamA_dom"/>
</dbReference>
<comment type="subcellular location">
    <subcellularLocation>
        <location evidence="1">Membrane</location>
        <topology evidence="1">Multi-pass membrane protein</topology>
    </subcellularLocation>
</comment>
<dbReference type="PANTHER" id="PTHR13146">
    <property type="match status" value="1"/>
</dbReference>
<dbReference type="eggNOG" id="KOG3912">
    <property type="taxonomic scope" value="Eukaryota"/>
</dbReference>
<proteinExistence type="predicted"/>
<dbReference type="AlphaFoldDB" id="A9US20"/>
<organism evidence="7 8">
    <name type="scientific">Monosiga brevicollis</name>
    <name type="common">Choanoflagellate</name>
    <dbReference type="NCBI Taxonomy" id="81824"/>
    <lineage>
        <taxon>Eukaryota</taxon>
        <taxon>Choanoflagellata</taxon>
        <taxon>Craspedida</taxon>
        <taxon>Salpingoecidae</taxon>
        <taxon>Monosiga</taxon>
    </lineage>
</organism>
<sequence length="360" mass="39432">MHTPYHFFLAGLMLVTGSINTITTKCGESASKNACAGRTNGEHLFDHPFVQALAMFIGEFCCLIAYHIYVAIARPAPLKAENGKSTTYNPIIFLLPALCDCTATSTMYVGLTLTYASQFQMLRGSVIIFTGLLSKFWLGRKLEGFRWMGMVLVLIGLLCVGLAAFFSGSSGASAPNPILGDILIIAAQVIVALQMVIEEKFLSKYTVPPLMAVGWEGFFGMGIITTLCLIFWEVPGTRAGGKFENINDAFLQLGNSHAIQLAIAGTIVSIAFFNFSGISVTQEMSATTRMVLDSVRTLTIWVYGMAVGWEDFQYMQVIGFFFLIMGTFVYNDLLILPALRRWGLLKPKPEEGKPLLVNDS</sequence>
<feature type="domain" description="EamA" evidence="6">
    <location>
        <begin position="86"/>
        <end position="160"/>
    </location>
</feature>
<gene>
    <name evidence="7" type="ORF">MONBRDRAFT_14488</name>
</gene>
<evidence type="ECO:0000256" key="4">
    <source>
        <dbReference type="ARBA" id="ARBA00023136"/>
    </source>
</evidence>
<dbReference type="SUPFAM" id="SSF103481">
    <property type="entry name" value="Multidrug resistance efflux transporter EmrE"/>
    <property type="match status" value="1"/>
</dbReference>
<feature type="transmembrane region" description="Helical" evidence="5">
    <location>
        <begin position="178"/>
        <end position="197"/>
    </location>
</feature>
<feature type="transmembrane region" description="Helical" evidence="5">
    <location>
        <begin position="258"/>
        <end position="278"/>
    </location>
</feature>
<dbReference type="PIRSF" id="PIRSF036436">
    <property type="entry name" value="UCP036436"/>
    <property type="match status" value="1"/>
</dbReference>
<keyword evidence="3 5" id="KW-1133">Transmembrane helix</keyword>
<feature type="transmembrane region" description="Helical" evidence="5">
    <location>
        <begin position="91"/>
        <end position="115"/>
    </location>
</feature>
<name>A9US20_MONBE</name>
<feature type="transmembrane region" description="Helical" evidence="5">
    <location>
        <begin position="145"/>
        <end position="166"/>
    </location>
</feature>
<feature type="transmembrane region" description="Helical" evidence="5">
    <location>
        <begin position="209"/>
        <end position="232"/>
    </location>
</feature>
<keyword evidence="8" id="KW-1185">Reference proteome</keyword>
<dbReference type="KEGG" id="mbr:MONBRDRAFT_14488"/>
<evidence type="ECO:0000256" key="3">
    <source>
        <dbReference type="ARBA" id="ARBA00022989"/>
    </source>
</evidence>
<dbReference type="OMA" id="FIYKHNV"/>
<evidence type="ECO:0000259" key="6">
    <source>
        <dbReference type="Pfam" id="PF00892"/>
    </source>
</evidence>
<evidence type="ECO:0000313" key="7">
    <source>
        <dbReference type="EMBL" id="EDQ92026.1"/>
    </source>
</evidence>
<evidence type="ECO:0000313" key="8">
    <source>
        <dbReference type="Proteomes" id="UP000001357"/>
    </source>
</evidence>
<dbReference type="GO" id="GO:0016020">
    <property type="term" value="C:membrane"/>
    <property type="evidence" value="ECO:0000318"/>
    <property type="project" value="GO_Central"/>
</dbReference>
<dbReference type="InParanoid" id="A9US20"/>
<dbReference type="PANTHER" id="PTHR13146:SF0">
    <property type="entry name" value="SOLUTE CARRIER FAMILY 35 MEMBER F6"/>
    <property type="match status" value="1"/>
</dbReference>
<feature type="transmembrane region" description="Helical" evidence="5">
    <location>
        <begin position="121"/>
        <end position="138"/>
    </location>
</feature>
<dbReference type="InterPro" id="IPR012404">
    <property type="entry name" value="UCP036436"/>
</dbReference>
<dbReference type="EMBL" id="CH991544">
    <property type="protein sequence ID" value="EDQ92026.1"/>
    <property type="molecule type" value="Genomic_DNA"/>
</dbReference>
<evidence type="ECO:0000256" key="1">
    <source>
        <dbReference type="ARBA" id="ARBA00004141"/>
    </source>
</evidence>
<protein>
    <recommendedName>
        <fullName evidence="6">EamA domain-containing protein</fullName>
    </recommendedName>
</protein>